<evidence type="ECO:0000256" key="5">
    <source>
        <dbReference type="ARBA" id="ARBA00023026"/>
    </source>
</evidence>
<dbReference type="FunCoup" id="B8BQZ2">
    <property type="interactions" value="5"/>
</dbReference>
<protein>
    <submittedName>
        <fullName evidence="7">Trypsin-like serine protease</fullName>
    </submittedName>
</protein>
<feature type="non-terminal residue" evidence="7">
    <location>
        <position position="1"/>
    </location>
</feature>
<dbReference type="KEGG" id="tps:THAPSDRAFT_31035"/>
<evidence type="ECO:0000313" key="7">
    <source>
        <dbReference type="EMBL" id="EED95872.1"/>
    </source>
</evidence>
<keyword evidence="8" id="KW-1185">Reference proteome</keyword>
<dbReference type="HOGENOM" id="CLU_020120_10_0_1"/>
<keyword evidence="4" id="KW-0720">Serine protease</keyword>
<dbReference type="SUPFAM" id="SSF50494">
    <property type="entry name" value="Trypsin-like serine proteases"/>
    <property type="match status" value="1"/>
</dbReference>
<evidence type="ECO:0000259" key="6">
    <source>
        <dbReference type="Pfam" id="PF17815"/>
    </source>
</evidence>
<dbReference type="STRING" id="35128.B8BQZ2"/>
<dbReference type="InterPro" id="IPR001940">
    <property type="entry name" value="Peptidase_S1C"/>
</dbReference>
<dbReference type="InParanoid" id="B8BQZ2"/>
<dbReference type="GeneID" id="7445129"/>
<evidence type="ECO:0000256" key="3">
    <source>
        <dbReference type="ARBA" id="ARBA00022801"/>
    </source>
</evidence>
<dbReference type="PANTHER" id="PTHR45980:SF9">
    <property type="entry name" value="PROTEASE DO-LIKE 10, MITOCHONDRIAL-RELATED"/>
    <property type="match status" value="1"/>
</dbReference>
<evidence type="ECO:0000313" key="8">
    <source>
        <dbReference type="Proteomes" id="UP000001449"/>
    </source>
</evidence>
<dbReference type="InterPro" id="IPR041517">
    <property type="entry name" value="DEGP_PDZ"/>
</dbReference>
<proteinExistence type="inferred from homology"/>
<feature type="domain" description="Protease Do-like PDZ" evidence="6">
    <location>
        <begin position="336"/>
        <end position="478"/>
    </location>
</feature>
<dbReference type="Pfam" id="PF13365">
    <property type="entry name" value="Trypsin_2"/>
    <property type="match status" value="1"/>
</dbReference>
<evidence type="ECO:0000256" key="2">
    <source>
        <dbReference type="ARBA" id="ARBA00022670"/>
    </source>
</evidence>
<keyword evidence="2" id="KW-0645">Protease</keyword>
<reference evidence="7 8" key="2">
    <citation type="journal article" date="2008" name="Nature">
        <title>The Phaeodactylum genome reveals the evolutionary history of diatom genomes.</title>
        <authorList>
            <person name="Bowler C."/>
            <person name="Allen A.E."/>
            <person name="Badger J.H."/>
            <person name="Grimwood J."/>
            <person name="Jabbari K."/>
            <person name="Kuo A."/>
            <person name="Maheswari U."/>
            <person name="Martens C."/>
            <person name="Maumus F."/>
            <person name="Otillar R.P."/>
            <person name="Rayko E."/>
            <person name="Salamov A."/>
            <person name="Vandepoele K."/>
            <person name="Beszteri B."/>
            <person name="Gruber A."/>
            <person name="Heijde M."/>
            <person name="Katinka M."/>
            <person name="Mock T."/>
            <person name="Valentin K."/>
            <person name="Verret F."/>
            <person name="Berges J.A."/>
            <person name="Brownlee C."/>
            <person name="Cadoret J.P."/>
            <person name="Chiovitti A."/>
            <person name="Choi C.J."/>
            <person name="Coesel S."/>
            <person name="De Martino A."/>
            <person name="Detter J.C."/>
            <person name="Durkin C."/>
            <person name="Falciatore A."/>
            <person name="Fournet J."/>
            <person name="Haruta M."/>
            <person name="Huysman M.J."/>
            <person name="Jenkins B.D."/>
            <person name="Jiroutova K."/>
            <person name="Jorgensen R.E."/>
            <person name="Joubert Y."/>
            <person name="Kaplan A."/>
            <person name="Kroger N."/>
            <person name="Kroth P.G."/>
            <person name="La Roche J."/>
            <person name="Lindquist E."/>
            <person name="Lommer M."/>
            <person name="Martin-Jezequel V."/>
            <person name="Lopez P.J."/>
            <person name="Lucas S."/>
            <person name="Mangogna M."/>
            <person name="McGinnis K."/>
            <person name="Medlin L.K."/>
            <person name="Montsant A."/>
            <person name="Oudot-Le Secq M.P."/>
            <person name="Napoli C."/>
            <person name="Obornik M."/>
            <person name="Parker M.S."/>
            <person name="Petit J.L."/>
            <person name="Porcel B.M."/>
            <person name="Poulsen N."/>
            <person name="Robison M."/>
            <person name="Rychlewski L."/>
            <person name="Rynearson T.A."/>
            <person name="Schmutz J."/>
            <person name="Shapiro H."/>
            <person name="Siaut M."/>
            <person name="Stanley M."/>
            <person name="Sussman M.R."/>
            <person name="Taylor A.R."/>
            <person name="Vardi A."/>
            <person name="von Dassow P."/>
            <person name="Vyverman W."/>
            <person name="Willis A."/>
            <person name="Wyrwicz L.S."/>
            <person name="Rokhsar D.S."/>
            <person name="Weissenbach J."/>
            <person name="Armbrust E.V."/>
            <person name="Green B.R."/>
            <person name="Van de Peer Y."/>
            <person name="Grigoriev I.V."/>
        </authorList>
    </citation>
    <scope>NUCLEOTIDE SEQUENCE [LARGE SCALE GENOMIC DNA]</scope>
    <source>
        <strain evidence="7 8">CCMP1335</strain>
    </source>
</reference>
<evidence type="ECO:0000256" key="1">
    <source>
        <dbReference type="ARBA" id="ARBA00010541"/>
    </source>
</evidence>
<dbReference type="PRINTS" id="PR00834">
    <property type="entry name" value="PROTEASES2C"/>
</dbReference>
<dbReference type="Pfam" id="PF17815">
    <property type="entry name" value="PDZ_3"/>
    <property type="match status" value="1"/>
</dbReference>
<dbReference type="GO" id="GO:0004252">
    <property type="term" value="F:serine-type endopeptidase activity"/>
    <property type="evidence" value="ECO:0000318"/>
    <property type="project" value="GO_Central"/>
</dbReference>
<dbReference type="Proteomes" id="UP000001449">
    <property type="component" value="Chromosome 1"/>
</dbReference>
<dbReference type="PaxDb" id="35128-Thaps31035"/>
<dbReference type="InterPro" id="IPR036034">
    <property type="entry name" value="PDZ_sf"/>
</dbReference>
<name>B8BQZ2_THAPS</name>
<accession>B8BQZ2</accession>
<dbReference type="PANTHER" id="PTHR45980">
    <property type="match status" value="1"/>
</dbReference>
<evidence type="ECO:0000256" key="4">
    <source>
        <dbReference type="ARBA" id="ARBA00022825"/>
    </source>
</evidence>
<dbReference type="eggNOG" id="KOG1320">
    <property type="taxonomic scope" value="Eukaryota"/>
</dbReference>
<dbReference type="Gene3D" id="2.40.10.10">
    <property type="entry name" value="Trypsin-like serine proteases"/>
    <property type="match status" value="2"/>
</dbReference>
<dbReference type="InterPro" id="IPR009003">
    <property type="entry name" value="Peptidase_S1_PA"/>
</dbReference>
<dbReference type="InterPro" id="IPR046449">
    <property type="entry name" value="DEGP_PDZ_sf"/>
</dbReference>
<dbReference type="EMBL" id="CM000638">
    <property type="protein sequence ID" value="EED95872.1"/>
    <property type="molecule type" value="Genomic_DNA"/>
</dbReference>
<dbReference type="RefSeq" id="XP_002286231.1">
    <property type="nucleotide sequence ID" value="XM_002286195.1"/>
</dbReference>
<gene>
    <name evidence="7" type="ORF">THAPSDRAFT_31035</name>
</gene>
<keyword evidence="3" id="KW-0378">Hydrolase</keyword>
<comment type="similarity">
    <text evidence="1">Belongs to the peptidase S1C family.</text>
</comment>
<dbReference type="AlphaFoldDB" id="B8BQZ2"/>
<dbReference type="OMA" id="CVEHNTQ"/>
<dbReference type="SUPFAM" id="SSF50156">
    <property type="entry name" value="PDZ domain-like"/>
    <property type="match status" value="1"/>
</dbReference>
<dbReference type="InterPro" id="IPR043504">
    <property type="entry name" value="Peptidase_S1_PA_chymotrypsin"/>
</dbReference>
<reference evidence="7 8" key="1">
    <citation type="journal article" date="2004" name="Science">
        <title>The genome of the diatom Thalassiosira pseudonana: ecology, evolution, and metabolism.</title>
        <authorList>
            <person name="Armbrust E.V."/>
            <person name="Berges J.A."/>
            <person name="Bowler C."/>
            <person name="Green B.R."/>
            <person name="Martinez D."/>
            <person name="Putnam N.H."/>
            <person name="Zhou S."/>
            <person name="Allen A.E."/>
            <person name="Apt K.E."/>
            <person name="Bechner M."/>
            <person name="Brzezinski M.A."/>
            <person name="Chaal B.K."/>
            <person name="Chiovitti A."/>
            <person name="Davis A.K."/>
            <person name="Demarest M.S."/>
            <person name="Detter J.C."/>
            <person name="Glavina T."/>
            <person name="Goodstein D."/>
            <person name="Hadi M.Z."/>
            <person name="Hellsten U."/>
            <person name="Hildebrand M."/>
            <person name="Jenkins B.D."/>
            <person name="Jurka J."/>
            <person name="Kapitonov V.V."/>
            <person name="Kroger N."/>
            <person name="Lau W.W."/>
            <person name="Lane T.W."/>
            <person name="Larimer F.W."/>
            <person name="Lippmeier J.C."/>
            <person name="Lucas S."/>
            <person name="Medina M."/>
            <person name="Montsant A."/>
            <person name="Obornik M."/>
            <person name="Parker M.S."/>
            <person name="Palenik B."/>
            <person name="Pazour G.J."/>
            <person name="Richardson P.M."/>
            <person name="Rynearson T.A."/>
            <person name="Saito M.A."/>
            <person name="Schwartz D.C."/>
            <person name="Thamatrakoln K."/>
            <person name="Valentin K."/>
            <person name="Vardi A."/>
            <person name="Wilkerson F.P."/>
            <person name="Rokhsar D.S."/>
        </authorList>
    </citation>
    <scope>NUCLEOTIDE SEQUENCE [LARGE SCALE GENOMIC DNA]</scope>
    <source>
        <strain evidence="7 8">CCMP1335</strain>
    </source>
</reference>
<dbReference type="GO" id="GO:0006508">
    <property type="term" value="P:proteolysis"/>
    <property type="evidence" value="ECO:0007669"/>
    <property type="project" value="UniProtKB-KW"/>
</dbReference>
<dbReference type="Gene3D" id="2.30.42.10">
    <property type="match status" value="1"/>
</dbReference>
<organism evidence="7 8">
    <name type="scientific">Thalassiosira pseudonana</name>
    <name type="common">Marine diatom</name>
    <name type="synonym">Cyclotella nana</name>
    <dbReference type="NCBI Taxonomy" id="35128"/>
    <lineage>
        <taxon>Eukaryota</taxon>
        <taxon>Sar</taxon>
        <taxon>Stramenopiles</taxon>
        <taxon>Ochrophyta</taxon>
        <taxon>Bacillariophyta</taxon>
        <taxon>Coscinodiscophyceae</taxon>
        <taxon>Thalassiosirophycidae</taxon>
        <taxon>Thalassiosirales</taxon>
        <taxon>Thalassiosiraceae</taxon>
        <taxon>Thalassiosira</taxon>
    </lineage>
</organism>
<keyword evidence="5" id="KW-0843">Virulence</keyword>
<dbReference type="Gene3D" id="3.20.190.20">
    <property type="match status" value="1"/>
</dbReference>
<sequence>TLDSVVKIYATHSEPDFLIPWQKRHQTTSTSSGFVIDVPGIGFRVMTNAHSVEYGSVVQVQGRGEDEKHAAVVEAVGNECDLALLRVDSMFPPDMTYDDDSAPFAMPLGPLPSLQDEVEVLGYPAGGDSLCVTKGVVSRIEMQEYAQAGARLMAMQIDAAINPGNSGGPVVNAELEVVGVAFQGLDEESIENCGYVVPISVVRHFLEDVRRNNQYTGFCHLGLDVMFLENQAFRKFLKLGQDDGKNVRRRSTGVVVRRVQPTSGAFGILKSMDVVMEVDGIPVGNDGKIPFRRGERVDLGGYISSLFEGDNANVKIWREGKEMEVTIPLRTIKHLVPSHFDNKPPPYLICSGFVFTKLSVPYLEAKGAWDTYYTDDVSYLLGLVNAPLKQEGDEVVVLAQVLAHNTNLGYEHFIDLHLLKFNDVKVRSLGHLKQLISESTGEFMTFQFAPEEGGRLIVLDRKGSDEATKDVCAEHSIGTSFLLTDSSSRPKL</sequence>